<proteinExistence type="predicted"/>
<dbReference type="Gene3D" id="2.40.50.100">
    <property type="match status" value="1"/>
</dbReference>
<feature type="domain" description="Multidrug resistance protein MdtA-like barrel-sandwich hybrid" evidence="7">
    <location>
        <begin position="80"/>
        <end position="280"/>
    </location>
</feature>
<keyword evidence="5" id="KW-0175">Coiled coil</keyword>
<evidence type="ECO:0000256" key="3">
    <source>
        <dbReference type="ARBA" id="ARBA00022989"/>
    </source>
</evidence>
<feature type="transmembrane region" description="Helical" evidence="6">
    <location>
        <begin position="37"/>
        <end position="63"/>
    </location>
</feature>
<dbReference type="Proteomes" id="UP000198417">
    <property type="component" value="Unassembled WGS sequence"/>
</dbReference>
<keyword evidence="2 6" id="KW-0812">Transmembrane</keyword>
<dbReference type="GO" id="GO:0016020">
    <property type="term" value="C:membrane"/>
    <property type="evidence" value="ECO:0007669"/>
    <property type="project" value="UniProtKB-SubCell"/>
</dbReference>
<name>A0A238ZKH9_9RHOB</name>
<evidence type="ECO:0000256" key="2">
    <source>
        <dbReference type="ARBA" id="ARBA00022692"/>
    </source>
</evidence>
<evidence type="ECO:0000259" key="7">
    <source>
        <dbReference type="Pfam" id="PF25917"/>
    </source>
</evidence>
<reference evidence="8 9" key="1">
    <citation type="submission" date="2017-06" db="EMBL/GenBank/DDBJ databases">
        <authorList>
            <person name="Kim H.J."/>
            <person name="Triplett B.A."/>
        </authorList>
    </citation>
    <scope>NUCLEOTIDE SEQUENCE [LARGE SCALE GENOMIC DNA]</scope>
    <source>
        <strain evidence="8 9">DSM 29052</strain>
    </source>
</reference>
<dbReference type="EMBL" id="FZNN01000032">
    <property type="protein sequence ID" value="SNR83183.1"/>
    <property type="molecule type" value="Genomic_DNA"/>
</dbReference>
<sequence length="424" mass="46250">MSGAKPQNRLFRKTALERLSTPDQLDQLVTVNGPRTWLATLLIVALLSGAIGWSVVGTIPSYVTGDGMLVERNGGVFAVVAPQSGRITALHVQVADQVRAGDIVGRLDQPEIEVQLKQAQDVVTERAEALQKLQKLFAEEADSSHLLRHALRRNLSEFLQSAQERQDDLTAQMIDMDKLEAGGLVVRDRVVATRDRLRQSEQDVRSTRSELIALDLGASQLSARQERELLASETQLQDARRERDRLQSLLERTGTLRAEVSGRVSEVKATVGMRVTTDQAILSLAQGQGGLEGVVFLPSDTGKSVELGQSVALQPANIKKEEFGGIIGTVASISQYPVSPERIRAIVQNESLVQRFSAQGPQYIARIDLDTDVTTASGLRWTSGNGPPTDITAGSLANAEIIVRRRKPIELVIPALRKYTGLTF</sequence>
<evidence type="ECO:0000256" key="6">
    <source>
        <dbReference type="SAM" id="Phobius"/>
    </source>
</evidence>
<dbReference type="RefSeq" id="WP_089273753.1">
    <property type="nucleotide sequence ID" value="NZ_FZNN01000032.1"/>
</dbReference>
<dbReference type="InterPro" id="IPR050739">
    <property type="entry name" value="MFP"/>
</dbReference>
<dbReference type="PANTHER" id="PTHR30386">
    <property type="entry name" value="MEMBRANE FUSION SUBUNIT OF EMRAB-TOLC MULTIDRUG EFFLUX PUMP"/>
    <property type="match status" value="1"/>
</dbReference>
<dbReference type="NCBIfam" id="TIGR03794">
    <property type="entry name" value="NHLM_micro_HlyD"/>
    <property type="match status" value="1"/>
</dbReference>
<evidence type="ECO:0000256" key="1">
    <source>
        <dbReference type="ARBA" id="ARBA00004167"/>
    </source>
</evidence>
<dbReference type="PANTHER" id="PTHR30386:SF26">
    <property type="entry name" value="TRANSPORT PROTEIN COMB"/>
    <property type="match status" value="1"/>
</dbReference>
<gene>
    <name evidence="8" type="ORF">SAMN06265370_13225</name>
</gene>
<dbReference type="InterPro" id="IPR058625">
    <property type="entry name" value="MdtA-like_BSH"/>
</dbReference>
<keyword evidence="9" id="KW-1185">Reference proteome</keyword>
<protein>
    <submittedName>
        <fullName evidence="8">HlyD family secretion protein</fullName>
    </submittedName>
</protein>
<evidence type="ECO:0000313" key="9">
    <source>
        <dbReference type="Proteomes" id="UP000198417"/>
    </source>
</evidence>
<dbReference type="OrthoDB" id="8439633at2"/>
<evidence type="ECO:0000256" key="4">
    <source>
        <dbReference type="ARBA" id="ARBA00023136"/>
    </source>
</evidence>
<comment type="subcellular location">
    <subcellularLocation>
        <location evidence="1">Membrane</location>
        <topology evidence="1">Single-pass membrane protein</topology>
    </subcellularLocation>
</comment>
<keyword evidence="4 6" id="KW-0472">Membrane</keyword>
<dbReference type="AlphaFoldDB" id="A0A238ZKH9"/>
<keyword evidence="3 6" id="KW-1133">Transmembrane helix</keyword>
<dbReference type="Pfam" id="PF25917">
    <property type="entry name" value="BSH_RND"/>
    <property type="match status" value="1"/>
</dbReference>
<accession>A0A238ZKH9</accession>
<feature type="coiled-coil region" evidence="5">
    <location>
        <begin position="222"/>
        <end position="256"/>
    </location>
</feature>
<evidence type="ECO:0000256" key="5">
    <source>
        <dbReference type="SAM" id="Coils"/>
    </source>
</evidence>
<organism evidence="8 9">
    <name type="scientific">Puniceibacterium sediminis</name>
    <dbReference type="NCBI Taxonomy" id="1608407"/>
    <lineage>
        <taxon>Bacteria</taxon>
        <taxon>Pseudomonadati</taxon>
        <taxon>Pseudomonadota</taxon>
        <taxon>Alphaproteobacteria</taxon>
        <taxon>Rhodobacterales</taxon>
        <taxon>Paracoccaceae</taxon>
        <taxon>Puniceibacterium</taxon>
    </lineage>
</organism>
<evidence type="ECO:0000313" key="8">
    <source>
        <dbReference type="EMBL" id="SNR83183.1"/>
    </source>
</evidence>
<dbReference type="InterPro" id="IPR022275">
    <property type="entry name" value="NHPM_bacteriocin_SS_HylD"/>
</dbReference>